<keyword evidence="2" id="KW-0732">Signal</keyword>
<dbReference type="GO" id="GO:0006508">
    <property type="term" value="P:proteolysis"/>
    <property type="evidence" value="ECO:0007669"/>
    <property type="project" value="InterPro"/>
</dbReference>
<evidence type="ECO:0000313" key="3">
    <source>
        <dbReference type="EMBL" id="PIO10418.1"/>
    </source>
</evidence>
<dbReference type="GO" id="GO:0008233">
    <property type="term" value="F:peptidase activity"/>
    <property type="evidence" value="ECO:0007669"/>
    <property type="project" value="InterPro"/>
</dbReference>
<dbReference type="OrthoDB" id="192611at2759"/>
<reference evidence="4" key="1">
    <citation type="journal article" date="2017" name="Nat. Commun.">
        <title>The North American bullfrog draft genome provides insight into hormonal regulation of long noncoding RNA.</title>
        <authorList>
            <person name="Hammond S.A."/>
            <person name="Warren R.L."/>
            <person name="Vandervalk B.P."/>
            <person name="Kucuk E."/>
            <person name="Khan H."/>
            <person name="Gibb E.A."/>
            <person name="Pandoh P."/>
            <person name="Kirk H."/>
            <person name="Zhao Y."/>
            <person name="Jones M."/>
            <person name="Mungall A.J."/>
            <person name="Coope R."/>
            <person name="Pleasance S."/>
            <person name="Moore R.A."/>
            <person name="Holt R.A."/>
            <person name="Round J.M."/>
            <person name="Ohora S."/>
            <person name="Walle B.V."/>
            <person name="Veldhoen N."/>
            <person name="Helbing C.C."/>
            <person name="Birol I."/>
        </authorList>
    </citation>
    <scope>NUCLEOTIDE SEQUENCE [LARGE SCALE GENOMIC DNA]</scope>
</reference>
<protein>
    <submittedName>
        <fullName evidence="3">Uncharacterized protein</fullName>
    </submittedName>
</protein>
<evidence type="ECO:0000313" key="4">
    <source>
        <dbReference type="Proteomes" id="UP000228934"/>
    </source>
</evidence>
<evidence type="ECO:0000256" key="2">
    <source>
        <dbReference type="SAM" id="SignalP"/>
    </source>
</evidence>
<gene>
    <name evidence="3" type="ORF">AB205_0132440</name>
</gene>
<feature type="signal peptide" evidence="2">
    <location>
        <begin position="1"/>
        <end position="16"/>
    </location>
</feature>
<proteinExistence type="inferred from homology"/>
<keyword evidence="4" id="KW-1185">Reference proteome</keyword>
<dbReference type="Gene3D" id="3.40.50.1460">
    <property type="match status" value="1"/>
</dbReference>
<feature type="chain" id="PRO_5013883516" evidence="2">
    <location>
        <begin position="17"/>
        <end position="59"/>
    </location>
</feature>
<sequence length="59" mass="6664">MLPATVILSLTVLATSMPINDPEDRGKHSNGWYNYRHQAEVSHAYQIVKQKGIPKKSRS</sequence>
<dbReference type="AlphaFoldDB" id="A0A2G9Q477"/>
<organism evidence="3 4">
    <name type="scientific">Aquarana catesbeiana</name>
    <name type="common">American bullfrog</name>
    <name type="synonym">Rana catesbeiana</name>
    <dbReference type="NCBI Taxonomy" id="8400"/>
    <lineage>
        <taxon>Eukaryota</taxon>
        <taxon>Metazoa</taxon>
        <taxon>Chordata</taxon>
        <taxon>Craniata</taxon>
        <taxon>Vertebrata</taxon>
        <taxon>Euteleostomi</taxon>
        <taxon>Amphibia</taxon>
        <taxon>Batrachia</taxon>
        <taxon>Anura</taxon>
        <taxon>Neobatrachia</taxon>
        <taxon>Ranoidea</taxon>
        <taxon>Ranidae</taxon>
        <taxon>Aquarana</taxon>
    </lineage>
</organism>
<name>A0A2G9Q477_AQUCT</name>
<dbReference type="Pfam" id="PF01650">
    <property type="entry name" value="Peptidase_C13"/>
    <property type="match status" value="1"/>
</dbReference>
<dbReference type="Proteomes" id="UP000228934">
    <property type="component" value="Unassembled WGS sequence"/>
</dbReference>
<evidence type="ECO:0000256" key="1">
    <source>
        <dbReference type="ARBA" id="ARBA00009941"/>
    </source>
</evidence>
<accession>A0A2G9Q477</accession>
<dbReference type="EMBL" id="KZ369220">
    <property type="protein sequence ID" value="PIO10418.1"/>
    <property type="molecule type" value="Genomic_DNA"/>
</dbReference>
<comment type="similarity">
    <text evidence="1">Belongs to the peptidase C13 family.</text>
</comment>
<dbReference type="InterPro" id="IPR001096">
    <property type="entry name" value="Peptidase_C13"/>
</dbReference>